<feature type="region of interest" description="Disordered" evidence="1">
    <location>
        <begin position="1"/>
        <end position="22"/>
    </location>
</feature>
<feature type="region of interest" description="Disordered" evidence="1">
    <location>
        <begin position="52"/>
        <end position="79"/>
    </location>
</feature>
<feature type="compositionally biased region" description="Polar residues" evidence="1">
    <location>
        <begin position="70"/>
        <end position="79"/>
    </location>
</feature>
<protein>
    <submittedName>
        <fullName evidence="2">Uncharacterized protein</fullName>
    </submittedName>
</protein>
<name>A0AAV7SN30_PLEWA</name>
<dbReference type="EMBL" id="JANPWB010000008">
    <property type="protein sequence ID" value="KAJ1165470.1"/>
    <property type="molecule type" value="Genomic_DNA"/>
</dbReference>
<accession>A0AAV7SN30</accession>
<evidence type="ECO:0000313" key="3">
    <source>
        <dbReference type="Proteomes" id="UP001066276"/>
    </source>
</evidence>
<keyword evidence="3" id="KW-1185">Reference proteome</keyword>
<gene>
    <name evidence="2" type="ORF">NDU88_005898</name>
</gene>
<dbReference type="AlphaFoldDB" id="A0AAV7SN30"/>
<proteinExistence type="predicted"/>
<comment type="caution">
    <text evidence="2">The sequence shown here is derived from an EMBL/GenBank/DDBJ whole genome shotgun (WGS) entry which is preliminary data.</text>
</comment>
<dbReference type="Proteomes" id="UP001066276">
    <property type="component" value="Chromosome 4_2"/>
</dbReference>
<reference evidence="2" key="1">
    <citation type="journal article" date="2022" name="bioRxiv">
        <title>Sequencing and chromosome-scale assembly of the giantPleurodeles waltlgenome.</title>
        <authorList>
            <person name="Brown T."/>
            <person name="Elewa A."/>
            <person name="Iarovenko S."/>
            <person name="Subramanian E."/>
            <person name="Araus A.J."/>
            <person name="Petzold A."/>
            <person name="Susuki M."/>
            <person name="Suzuki K.-i.T."/>
            <person name="Hayashi T."/>
            <person name="Toyoda A."/>
            <person name="Oliveira C."/>
            <person name="Osipova E."/>
            <person name="Leigh N.D."/>
            <person name="Simon A."/>
            <person name="Yun M.H."/>
        </authorList>
    </citation>
    <scope>NUCLEOTIDE SEQUENCE</scope>
    <source>
        <strain evidence="2">20211129_DDA</strain>
        <tissue evidence="2">Liver</tissue>
    </source>
</reference>
<evidence type="ECO:0000313" key="2">
    <source>
        <dbReference type="EMBL" id="KAJ1165470.1"/>
    </source>
</evidence>
<sequence>MKCPTGLEPRGGRPEPHGSSHFSLFSPEAGVPFSCAWSRGLFPDTVALVRAKHSRSRSAGPPSQRPPMESRSTAHSTQRAGIHDWWRALSPVQGAPHPAAARSTSASPLPVAAVLHRCCFGRERGGDPARPAPSLQSTFRHLSNAHVRSTAPIPLLVSLGAPVQSSRVWGPGLQLCRGGPDPVAILFLLGQATERARGRFGPPLHLSLVPKG</sequence>
<organism evidence="2 3">
    <name type="scientific">Pleurodeles waltl</name>
    <name type="common">Iberian ribbed newt</name>
    <dbReference type="NCBI Taxonomy" id="8319"/>
    <lineage>
        <taxon>Eukaryota</taxon>
        <taxon>Metazoa</taxon>
        <taxon>Chordata</taxon>
        <taxon>Craniata</taxon>
        <taxon>Vertebrata</taxon>
        <taxon>Euteleostomi</taxon>
        <taxon>Amphibia</taxon>
        <taxon>Batrachia</taxon>
        <taxon>Caudata</taxon>
        <taxon>Salamandroidea</taxon>
        <taxon>Salamandridae</taxon>
        <taxon>Pleurodelinae</taxon>
        <taxon>Pleurodeles</taxon>
    </lineage>
</organism>
<evidence type="ECO:0000256" key="1">
    <source>
        <dbReference type="SAM" id="MobiDB-lite"/>
    </source>
</evidence>